<evidence type="ECO:0000256" key="5">
    <source>
        <dbReference type="ARBA" id="ARBA00022692"/>
    </source>
</evidence>
<accession>A0A1M4SIQ0</accession>
<dbReference type="InterPro" id="IPR038770">
    <property type="entry name" value="Na+/solute_symporter_sf"/>
</dbReference>
<dbReference type="Pfam" id="PF00999">
    <property type="entry name" value="Na_H_Exchanger"/>
    <property type="match status" value="1"/>
</dbReference>
<feature type="transmembrane region" description="Helical" evidence="9">
    <location>
        <begin position="95"/>
        <end position="114"/>
    </location>
</feature>
<feature type="transmembrane region" description="Helical" evidence="9">
    <location>
        <begin position="339"/>
        <end position="363"/>
    </location>
</feature>
<feature type="transmembrane region" description="Helical" evidence="9">
    <location>
        <begin position="63"/>
        <end position="83"/>
    </location>
</feature>
<comment type="subcellular location">
    <subcellularLocation>
        <location evidence="1">Membrane</location>
        <topology evidence="1">Multi-pass membrane protein</topology>
    </subcellularLocation>
</comment>
<evidence type="ECO:0000256" key="9">
    <source>
        <dbReference type="SAM" id="Phobius"/>
    </source>
</evidence>
<evidence type="ECO:0000259" key="10">
    <source>
        <dbReference type="Pfam" id="PF00999"/>
    </source>
</evidence>
<keyword evidence="6 9" id="KW-1133">Transmembrane helix</keyword>
<proteinExistence type="inferred from homology"/>
<evidence type="ECO:0000313" key="12">
    <source>
        <dbReference type="Proteomes" id="UP000184346"/>
    </source>
</evidence>
<feature type="transmembrane region" description="Helical" evidence="9">
    <location>
        <begin position="236"/>
        <end position="269"/>
    </location>
</feature>
<feature type="transmembrane region" description="Helical" evidence="9">
    <location>
        <begin position="375"/>
        <end position="398"/>
    </location>
</feature>
<dbReference type="Gene3D" id="1.20.1530.20">
    <property type="match status" value="1"/>
</dbReference>
<dbReference type="GO" id="GO:0016020">
    <property type="term" value="C:membrane"/>
    <property type="evidence" value="ECO:0007669"/>
    <property type="project" value="UniProtKB-SubCell"/>
</dbReference>
<protein>
    <submittedName>
        <fullName evidence="11">Kef-type K+ transport system, membrane component KefB</fullName>
    </submittedName>
</protein>
<evidence type="ECO:0000256" key="4">
    <source>
        <dbReference type="ARBA" id="ARBA00022449"/>
    </source>
</evidence>
<keyword evidence="8 9" id="KW-0472">Membrane</keyword>
<evidence type="ECO:0000256" key="1">
    <source>
        <dbReference type="ARBA" id="ARBA00004141"/>
    </source>
</evidence>
<dbReference type="Proteomes" id="UP000184346">
    <property type="component" value="Unassembled WGS sequence"/>
</dbReference>
<comment type="similarity">
    <text evidence="2">Belongs to the monovalent cation:proton antiporter 2 (CPA2) transporter (TC 2.A.37) family.</text>
</comment>
<evidence type="ECO:0000256" key="3">
    <source>
        <dbReference type="ARBA" id="ARBA00022448"/>
    </source>
</evidence>
<feature type="transmembrane region" description="Helical" evidence="9">
    <location>
        <begin position="36"/>
        <end position="56"/>
    </location>
</feature>
<feature type="transmembrane region" description="Helical" evidence="9">
    <location>
        <begin position="164"/>
        <end position="183"/>
    </location>
</feature>
<dbReference type="STRING" id="1121942.SAMN02745148_00128"/>
<dbReference type="PANTHER" id="PTHR42751:SF6">
    <property type="entry name" value="CONSERVED INTEGRAL MEMBRANE TRANSPORT PROTEIN-RELATED"/>
    <property type="match status" value="1"/>
</dbReference>
<evidence type="ECO:0000256" key="7">
    <source>
        <dbReference type="ARBA" id="ARBA00023065"/>
    </source>
</evidence>
<sequence length="401" mass="42157">MDGLSTTTLLILFIGLSTAAAMLLRAGCERIGTPPLVGFLLLGIGISTLDASVGVINVETEVGIELLAQLGLVALLFRVGLGLDPRRLLAKLPSASVIWLGNIAIAGLTGYAVAQWVLGLELIASLVIAVALTATSIGVVIPVWEEAGDLNDDAGTLTVDVAELDDISGIVLMALLFAVLPVLQDGEGNFWLSMGAAAGELVLLFTVFVTFCWLFARYLTPRLYRLLHRWERTPEHLLTVIALGAVIAGIAEVLGFSLAVGALFAGIVFSAYPEQVRSNGAYGLLYDFFTPYFFIAIGLHLDPTLILPAAGVGLVLLIAAVAGKLIGTYLPARLMTDRASAGLIAVSMVPRAEIAMIIAHQAYQLGPWALDAELYGAMAVVTLGTCLLTPPLLGRLLARSA</sequence>
<feature type="transmembrane region" description="Helical" evidence="9">
    <location>
        <begin position="305"/>
        <end position="327"/>
    </location>
</feature>
<dbReference type="EMBL" id="FQUJ01000002">
    <property type="protein sequence ID" value="SHE32022.1"/>
    <property type="molecule type" value="Genomic_DNA"/>
</dbReference>
<dbReference type="InterPro" id="IPR006153">
    <property type="entry name" value="Cation/H_exchanger_TM"/>
</dbReference>
<gene>
    <name evidence="11" type="ORF">SAMN02745148_00128</name>
</gene>
<dbReference type="OrthoDB" id="9781411at2"/>
<evidence type="ECO:0000313" key="11">
    <source>
        <dbReference type="EMBL" id="SHE32022.1"/>
    </source>
</evidence>
<dbReference type="PANTHER" id="PTHR42751">
    <property type="entry name" value="SODIUM/HYDROGEN EXCHANGER FAMILY/TRKA DOMAIN PROTEIN"/>
    <property type="match status" value="1"/>
</dbReference>
<dbReference type="AlphaFoldDB" id="A0A1M4SIQ0"/>
<reference evidence="11 12" key="1">
    <citation type="submission" date="2016-11" db="EMBL/GenBank/DDBJ databases">
        <authorList>
            <person name="Jaros S."/>
            <person name="Januszkiewicz K."/>
            <person name="Wedrychowicz H."/>
        </authorList>
    </citation>
    <scope>NUCLEOTIDE SEQUENCE [LARGE SCALE GENOMIC DNA]</scope>
    <source>
        <strain evidence="11 12">DSM 19980</strain>
    </source>
</reference>
<name>A0A1M4SIQ0_9GAMM</name>
<keyword evidence="7" id="KW-0406">Ion transport</keyword>
<evidence type="ECO:0000256" key="2">
    <source>
        <dbReference type="ARBA" id="ARBA00005551"/>
    </source>
</evidence>
<dbReference type="GO" id="GO:0015297">
    <property type="term" value="F:antiporter activity"/>
    <property type="evidence" value="ECO:0007669"/>
    <property type="project" value="UniProtKB-KW"/>
</dbReference>
<keyword evidence="12" id="KW-1185">Reference proteome</keyword>
<organism evidence="11 12">
    <name type="scientific">Modicisalibacter ilicicola DSM 19980</name>
    <dbReference type="NCBI Taxonomy" id="1121942"/>
    <lineage>
        <taxon>Bacteria</taxon>
        <taxon>Pseudomonadati</taxon>
        <taxon>Pseudomonadota</taxon>
        <taxon>Gammaproteobacteria</taxon>
        <taxon>Oceanospirillales</taxon>
        <taxon>Halomonadaceae</taxon>
        <taxon>Modicisalibacter</taxon>
    </lineage>
</organism>
<keyword evidence="4" id="KW-0050">Antiport</keyword>
<feature type="transmembrane region" description="Helical" evidence="9">
    <location>
        <begin position="126"/>
        <end position="144"/>
    </location>
</feature>
<feature type="transmembrane region" description="Helical" evidence="9">
    <location>
        <begin position="190"/>
        <end position="216"/>
    </location>
</feature>
<keyword evidence="3" id="KW-0813">Transport</keyword>
<dbReference type="RefSeq" id="WP_072818647.1">
    <property type="nucleotide sequence ID" value="NZ_FQUJ01000002.1"/>
</dbReference>
<evidence type="ECO:0000256" key="6">
    <source>
        <dbReference type="ARBA" id="ARBA00022989"/>
    </source>
</evidence>
<feature type="domain" description="Cation/H+ exchanger transmembrane" evidence="10">
    <location>
        <begin position="21"/>
        <end position="397"/>
    </location>
</feature>
<dbReference type="GO" id="GO:1902600">
    <property type="term" value="P:proton transmembrane transport"/>
    <property type="evidence" value="ECO:0007669"/>
    <property type="project" value="InterPro"/>
</dbReference>
<evidence type="ECO:0000256" key="8">
    <source>
        <dbReference type="ARBA" id="ARBA00023136"/>
    </source>
</evidence>
<keyword evidence="5 9" id="KW-0812">Transmembrane</keyword>